<keyword evidence="1" id="KW-0812">Transmembrane</keyword>
<accession>A0ABU0DUC7</accession>
<protein>
    <submittedName>
        <fullName evidence="2">Uncharacterized protein</fullName>
    </submittedName>
</protein>
<name>A0ABU0DUC7_9BACI</name>
<evidence type="ECO:0000313" key="2">
    <source>
        <dbReference type="EMBL" id="MDQ0352036.1"/>
    </source>
</evidence>
<keyword evidence="3" id="KW-1185">Reference proteome</keyword>
<comment type="caution">
    <text evidence="2">The sequence shown here is derived from an EMBL/GenBank/DDBJ whole genome shotgun (WGS) entry which is preliminary data.</text>
</comment>
<keyword evidence="1" id="KW-1133">Transmembrane helix</keyword>
<sequence>MKRYFKKNSYALLSIFFGLLPFMILRLLTIFNYPPLPFLFKSAIGVLVWISVPIQLILLIIAYKKGSNPLLLVLSTLIFICWVIVIYLFVSTPFLGV</sequence>
<reference evidence="2 3" key="1">
    <citation type="submission" date="2023-07" db="EMBL/GenBank/DDBJ databases">
        <title>Genomic Encyclopedia of Type Strains, Phase IV (KMG-IV): sequencing the most valuable type-strain genomes for metagenomic binning, comparative biology and taxonomic classification.</title>
        <authorList>
            <person name="Goeker M."/>
        </authorList>
    </citation>
    <scope>NUCLEOTIDE SEQUENCE [LARGE SCALE GENOMIC DNA]</scope>
    <source>
        <strain evidence="2 3">DSM 15448</strain>
    </source>
</reference>
<keyword evidence="1" id="KW-0472">Membrane</keyword>
<feature type="transmembrane region" description="Helical" evidence="1">
    <location>
        <begin position="43"/>
        <end position="63"/>
    </location>
</feature>
<feature type="transmembrane region" description="Helical" evidence="1">
    <location>
        <begin position="70"/>
        <end position="90"/>
    </location>
</feature>
<dbReference type="Proteomes" id="UP001236723">
    <property type="component" value="Unassembled WGS sequence"/>
</dbReference>
<evidence type="ECO:0000256" key="1">
    <source>
        <dbReference type="SAM" id="Phobius"/>
    </source>
</evidence>
<proteinExistence type="predicted"/>
<feature type="transmembrane region" description="Helical" evidence="1">
    <location>
        <begin position="12"/>
        <end position="31"/>
    </location>
</feature>
<gene>
    <name evidence="2" type="ORF">J2R98_001870</name>
</gene>
<organism evidence="2 3">
    <name type="scientific">Alkalibacillus filiformis</name>
    <dbReference type="NCBI Taxonomy" id="200990"/>
    <lineage>
        <taxon>Bacteria</taxon>
        <taxon>Bacillati</taxon>
        <taxon>Bacillota</taxon>
        <taxon>Bacilli</taxon>
        <taxon>Bacillales</taxon>
        <taxon>Bacillaceae</taxon>
        <taxon>Alkalibacillus</taxon>
    </lineage>
</organism>
<evidence type="ECO:0000313" key="3">
    <source>
        <dbReference type="Proteomes" id="UP001236723"/>
    </source>
</evidence>
<dbReference type="EMBL" id="JAUSUP010000005">
    <property type="protein sequence ID" value="MDQ0352036.1"/>
    <property type="molecule type" value="Genomic_DNA"/>
</dbReference>